<dbReference type="PANTHER" id="PTHR42899:SF1">
    <property type="entry name" value="SPERMATOGENESIS-ASSOCIATED PROTEIN 20"/>
    <property type="match status" value="1"/>
</dbReference>
<dbReference type="Proteomes" id="UP000239899">
    <property type="component" value="Unassembled WGS sequence"/>
</dbReference>
<dbReference type="CDD" id="cd02955">
    <property type="entry name" value="SSP411"/>
    <property type="match status" value="1"/>
</dbReference>
<comment type="subcellular location">
    <subcellularLocation>
        <location evidence="1">Nucleus</location>
    </subcellularLocation>
</comment>
<dbReference type="InterPro" id="IPR008928">
    <property type="entry name" value="6-hairpin_glycosidase_sf"/>
</dbReference>
<keyword evidence="3" id="KW-0804">Transcription</keyword>
<dbReference type="GO" id="GO:0009507">
    <property type="term" value="C:chloroplast"/>
    <property type="evidence" value="ECO:0007669"/>
    <property type="project" value="TreeGrafter"/>
</dbReference>
<name>A0A2P6TLH9_CHLSO</name>
<sequence>MEEGGDKPKATPKPKANKKAAEAGKAKKGGDGDGGTPAPKRQKAAEPKAAKTAAADDEPAQPQEAFSMKGQLVRDLAVMMYGFGDDVAPLPETLDLVEDIVLDYAGTLMRKAMDSAAQRGKLRKPQQPGAGTAVGAEDVLFLVRKDPKKYARAKELLIMDEEIRKARQVVEDEEFAREQSPYLLQHAHNPVEWYPWGEEAFEKARREDKPIFLSVGYSTCHWCHVMERESFESEEVAALMNELFVNVKVDREERPDVDKVYMTYVQATQGGGGWPMSCFLTPSLEPFFGGTYFPPSDGFGRPGFKTVLRRIAQVWQEKKEDIRSSSKSSMAKLAEVLAPEPSAEALTAQEQGRAIDLCASQLSSRFDAKLGGFGGAPKFPRPAEINLLLHQHARLAAAGQADAAAKVLEMATFTLQRMAAGGMRDQLGGGFHRYSVDEHWHVPHFEIMLYDNPQLVSTYLAAFQITGDPQYATVARGVLDYLMRDMTHPEGGLFAAEDADSLDPASGKKKEGWFYVWTQQEIQDVLGPDDAAIFSRHYYVKPAGNTDLSPRSDPHDEFGGLNVLIQRQTLAETAKAAGKSEADTAALLASCREKLFNVRAKRPRPHRDEKIVSAWQGMSISAFATAARVLPHEQPPAAREFPVEGRDPKQYLQAALKIAAFVRQHLYDAPTRQLRRAYTDGPSSVPGFADDYAYMISGLLDLYSTTGDIAHLQWALELQGTMQELFWDPAAGAYYNNKEGDASILLRMKEDYDGAEPAASSIALANLWRLAGLTSGEEAEQWREKAALCAAAFGDRLAEAAIALPQMACGLYLLTLGYPRQVVISGKRGAADTESLVEAAFRPFAPDKLVIQLDHSDAALMDFWRATNPAAVAVAEGKPGGGATAYVCQDFTCKAPTSDPAKVAQLLAEPRGSGAKPMPTSLPGQEPAS</sequence>
<feature type="compositionally biased region" description="Basic and acidic residues" evidence="5">
    <location>
        <begin position="19"/>
        <end position="31"/>
    </location>
</feature>
<feature type="region of interest" description="Disordered" evidence="5">
    <location>
        <begin position="908"/>
        <end position="929"/>
    </location>
</feature>
<evidence type="ECO:0000313" key="8">
    <source>
        <dbReference type="Proteomes" id="UP000239899"/>
    </source>
</evidence>
<dbReference type="AlphaFoldDB" id="A0A2P6TLH9"/>
<protein>
    <submittedName>
        <fullName evidence="7">Spermatogenesis-associated 20</fullName>
    </submittedName>
</protein>
<dbReference type="GO" id="GO:0005975">
    <property type="term" value="P:carbohydrate metabolic process"/>
    <property type="evidence" value="ECO:0007669"/>
    <property type="project" value="InterPro"/>
</dbReference>
<comment type="caution">
    <text evidence="7">The sequence shown here is derived from an EMBL/GenBank/DDBJ whole genome shotgun (WGS) entry which is preliminary data.</text>
</comment>
<dbReference type="GO" id="GO:0046982">
    <property type="term" value="F:protein heterodimerization activity"/>
    <property type="evidence" value="ECO:0007669"/>
    <property type="project" value="InterPro"/>
</dbReference>
<dbReference type="GO" id="GO:0005634">
    <property type="term" value="C:nucleus"/>
    <property type="evidence" value="ECO:0007669"/>
    <property type="project" value="UniProtKB-SubCell"/>
</dbReference>
<dbReference type="EMBL" id="LHPG02000012">
    <property type="protein sequence ID" value="PRW45152.1"/>
    <property type="molecule type" value="Genomic_DNA"/>
</dbReference>
<dbReference type="InterPro" id="IPR036249">
    <property type="entry name" value="Thioredoxin-like_sf"/>
</dbReference>
<gene>
    <name evidence="7" type="ORF">C2E21_6261</name>
</gene>
<dbReference type="InterPro" id="IPR004879">
    <property type="entry name" value="Ssp411-like_TRX"/>
</dbReference>
<keyword evidence="2" id="KW-0805">Transcription regulation</keyword>
<dbReference type="Gene3D" id="1.50.10.10">
    <property type="match status" value="1"/>
</dbReference>
<evidence type="ECO:0000259" key="6">
    <source>
        <dbReference type="Pfam" id="PF03190"/>
    </source>
</evidence>
<dbReference type="STRING" id="3076.A0A2P6TLH9"/>
<dbReference type="GO" id="GO:0006366">
    <property type="term" value="P:transcription by RNA polymerase II"/>
    <property type="evidence" value="ECO:0007669"/>
    <property type="project" value="InterPro"/>
</dbReference>
<evidence type="ECO:0000256" key="4">
    <source>
        <dbReference type="ARBA" id="ARBA00023242"/>
    </source>
</evidence>
<dbReference type="SUPFAM" id="SSF47113">
    <property type="entry name" value="Histone-fold"/>
    <property type="match status" value="1"/>
</dbReference>
<evidence type="ECO:0000256" key="3">
    <source>
        <dbReference type="ARBA" id="ARBA00023163"/>
    </source>
</evidence>
<dbReference type="PANTHER" id="PTHR42899">
    <property type="entry name" value="SPERMATOGENESIS-ASSOCIATED PROTEIN 20"/>
    <property type="match status" value="1"/>
</dbReference>
<evidence type="ECO:0000313" key="7">
    <source>
        <dbReference type="EMBL" id="PRW45152.1"/>
    </source>
</evidence>
<dbReference type="InterPro" id="IPR003195">
    <property type="entry name" value="TFIID_TAF13"/>
</dbReference>
<keyword evidence="8" id="KW-1185">Reference proteome</keyword>
<reference evidence="7 8" key="1">
    <citation type="journal article" date="2018" name="Plant J.">
        <title>Genome sequences of Chlorella sorokiniana UTEX 1602 and Micractinium conductrix SAG 241.80: implications to maltose excretion by a green alga.</title>
        <authorList>
            <person name="Arriola M.B."/>
            <person name="Velmurugan N."/>
            <person name="Zhang Y."/>
            <person name="Plunkett M.H."/>
            <person name="Hondzo H."/>
            <person name="Barney B.M."/>
        </authorList>
    </citation>
    <scope>NUCLEOTIDE SEQUENCE [LARGE SCALE GENOMIC DNA]</scope>
    <source>
        <strain evidence="8">UTEX 1602</strain>
    </source>
</reference>
<accession>A0A2P6TLH9</accession>
<dbReference type="SUPFAM" id="SSF52833">
    <property type="entry name" value="Thioredoxin-like"/>
    <property type="match status" value="1"/>
</dbReference>
<dbReference type="InterPro" id="IPR009072">
    <property type="entry name" value="Histone-fold"/>
</dbReference>
<feature type="domain" description="Spermatogenesis-associated protein 20-like TRX" evidence="6">
    <location>
        <begin position="174"/>
        <end position="333"/>
    </location>
</feature>
<dbReference type="Pfam" id="PF03190">
    <property type="entry name" value="Thioredox_DsbH"/>
    <property type="match status" value="1"/>
</dbReference>
<dbReference type="Gene3D" id="3.40.30.10">
    <property type="entry name" value="Glutaredoxin"/>
    <property type="match status" value="1"/>
</dbReference>
<organism evidence="7 8">
    <name type="scientific">Chlorella sorokiniana</name>
    <name type="common">Freshwater green alga</name>
    <dbReference type="NCBI Taxonomy" id="3076"/>
    <lineage>
        <taxon>Eukaryota</taxon>
        <taxon>Viridiplantae</taxon>
        <taxon>Chlorophyta</taxon>
        <taxon>core chlorophytes</taxon>
        <taxon>Trebouxiophyceae</taxon>
        <taxon>Chlorellales</taxon>
        <taxon>Chlorellaceae</taxon>
        <taxon>Chlorella clade</taxon>
        <taxon>Chlorella</taxon>
    </lineage>
</organism>
<evidence type="ECO:0000256" key="2">
    <source>
        <dbReference type="ARBA" id="ARBA00023015"/>
    </source>
</evidence>
<dbReference type="SUPFAM" id="SSF48208">
    <property type="entry name" value="Six-hairpin glycosidases"/>
    <property type="match status" value="1"/>
</dbReference>
<dbReference type="InterPro" id="IPR012341">
    <property type="entry name" value="6hp_glycosidase-like_sf"/>
</dbReference>
<dbReference type="Pfam" id="PF02269">
    <property type="entry name" value="TFIID-18kDa"/>
    <property type="match status" value="1"/>
</dbReference>
<dbReference type="InterPro" id="IPR024705">
    <property type="entry name" value="Ssp411"/>
</dbReference>
<dbReference type="CDD" id="cd07978">
    <property type="entry name" value="HFD_TAF13"/>
    <property type="match status" value="1"/>
</dbReference>
<keyword evidence="4" id="KW-0539">Nucleus</keyword>
<feature type="region of interest" description="Disordered" evidence="5">
    <location>
        <begin position="1"/>
        <end position="62"/>
    </location>
</feature>
<evidence type="ECO:0000256" key="5">
    <source>
        <dbReference type="SAM" id="MobiDB-lite"/>
    </source>
</evidence>
<dbReference type="Gene3D" id="1.10.20.10">
    <property type="entry name" value="Histone, subunit A"/>
    <property type="match status" value="1"/>
</dbReference>
<evidence type="ECO:0000256" key="1">
    <source>
        <dbReference type="ARBA" id="ARBA00004123"/>
    </source>
</evidence>
<dbReference type="OrthoDB" id="1923667at2759"/>
<proteinExistence type="predicted"/>